<dbReference type="Proteomes" id="UP000814140">
    <property type="component" value="Unassembled WGS sequence"/>
</dbReference>
<reference evidence="1" key="1">
    <citation type="submission" date="2021-03" db="EMBL/GenBank/DDBJ databases">
        <authorList>
            <consortium name="DOE Joint Genome Institute"/>
            <person name="Ahrendt S."/>
            <person name="Looney B.P."/>
            <person name="Miyauchi S."/>
            <person name="Morin E."/>
            <person name="Drula E."/>
            <person name="Courty P.E."/>
            <person name="Chicoki N."/>
            <person name="Fauchery L."/>
            <person name="Kohler A."/>
            <person name="Kuo A."/>
            <person name="Labutti K."/>
            <person name="Pangilinan J."/>
            <person name="Lipzen A."/>
            <person name="Riley R."/>
            <person name="Andreopoulos W."/>
            <person name="He G."/>
            <person name="Johnson J."/>
            <person name="Barry K.W."/>
            <person name="Grigoriev I.V."/>
            <person name="Nagy L."/>
            <person name="Hibbett D."/>
            <person name="Henrissat B."/>
            <person name="Matheny P.B."/>
            <person name="Labbe J."/>
            <person name="Martin F."/>
        </authorList>
    </citation>
    <scope>NUCLEOTIDE SEQUENCE</scope>
    <source>
        <strain evidence="1">HHB10654</strain>
    </source>
</reference>
<gene>
    <name evidence="1" type="ORF">BV25DRAFT_1823135</name>
</gene>
<organism evidence="1 2">
    <name type="scientific">Artomyces pyxidatus</name>
    <dbReference type="NCBI Taxonomy" id="48021"/>
    <lineage>
        <taxon>Eukaryota</taxon>
        <taxon>Fungi</taxon>
        <taxon>Dikarya</taxon>
        <taxon>Basidiomycota</taxon>
        <taxon>Agaricomycotina</taxon>
        <taxon>Agaricomycetes</taxon>
        <taxon>Russulales</taxon>
        <taxon>Auriscalpiaceae</taxon>
        <taxon>Artomyces</taxon>
    </lineage>
</organism>
<evidence type="ECO:0000313" key="1">
    <source>
        <dbReference type="EMBL" id="KAI0064730.1"/>
    </source>
</evidence>
<reference evidence="1" key="2">
    <citation type="journal article" date="2022" name="New Phytol.">
        <title>Evolutionary transition to the ectomycorrhizal habit in the genomes of a hyperdiverse lineage of mushroom-forming fungi.</title>
        <authorList>
            <person name="Looney B."/>
            <person name="Miyauchi S."/>
            <person name="Morin E."/>
            <person name="Drula E."/>
            <person name="Courty P.E."/>
            <person name="Kohler A."/>
            <person name="Kuo A."/>
            <person name="LaButti K."/>
            <person name="Pangilinan J."/>
            <person name="Lipzen A."/>
            <person name="Riley R."/>
            <person name="Andreopoulos W."/>
            <person name="He G."/>
            <person name="Johnson J."/>
            <person name="Nolan M."/>
            <person name="Tritt A."/>
            <person name="Barry K.W."/>
            <person name="Grigoriev I.V."/>
            <person name="Nagy L.G."/>
            <person name="Hibbett D."/>
            <person name="Henrissat B."/>
            <person name="Matheny P.B."/>
            <person name="Labbe J."/>
            <person name="Martin F.M."/>
        </authorList>
    </citation>
    <scope>NUCLEOTIDE SEQUENCE</scope>
    <source>
        <strain evidence="1">HHB10654</strain>
    </source>
</reference>
<keyword evidence="2" id="KW-1185">Reference proteome</keyword>
<protein>
    <submittedName>
        <fullName evidence="1">Uncharacterized protein</fullName>
    </submittedName>
</protein>
<name>A0ACB8T7H7_9AGAM</name>
<dbReference type="EMBL" id="MU277198">
    <property type="protein sequence ID" value="KAI0064730.1"/>
    <property type="molecule type" value="Genomic_DNA"/>
</dbReference>
<proteinExistence type="predicted"/>
<comment type="caution">
    <text evidence="1">The sequence shown here is derived from an EMBL/GenBank/DDBJ whole genome shotgun (WGS) entry which is preliminary data.</text>
</comment>
<evidence type="ECO:0000313" key="2">
    <source>
        <dbReference type="Proteomes" id="UP000814140"/>
    </source>
</evidence>
<accession>A0ACB8T7H7</accession>
<sequence length="58" mass="6305">MSSIRNLLTSSTVAPTALKCHPFRFAERFRILVANSFAVQSRAHAVMAVDAPLCSDKA</sequence>